<comment type="caution">
    <text evidence="1">The sequence shown here is derived from an EMBL/GenBank/DDBJ whole genome shotgun (WGS) entry which is preliminary data.</text>
</comment>
<dbReference type="AlphaFoldDB" id="A0AAW8Z7V1"/>
<organism evidence="1 2">
    <name type="scientific">Acinetobacter indicus</name>
    <dbReference type="NCBI Taxonomy" id="756892"/>
    <lineage>
        <taxon>Bacteria</taxon>
        <taxon>Pseudomonadati</taxon>
        <taxon>Pseudomonadota</taxon>
        <taxon>Gammaproteobacteria</taxon>
        <taxon>Moraxellales</taxon>
        <taxon>Moraxellaceae</taxon>
        <taxon>Acinetobacter</taxon>
    </lineage>
</organism>
<evidence type="ECO:0000313" key="2">
    <source>
        <dbReference type="Proteomes" id="UP001284654"/>
    </source>
</evidence>
<proteinExistence type="predicted"/>
<gene>
    <name evidence="1" type="ORF">MSG88_14760</name>
</gene>
<dbReference type="Proteomes" id="UP001284654">
    <property type="component" value="Unassembled WGS sequence"/>
</dbReference>
<dbReference type="EMBL" id="JAWJYY010000001">
    <property type="protein sequence ID" value="MDV4316982.1"/>
    <property type="molecule type" value="Genomic_DNA"/>
</dbReference>
<accession>A0AAW8Z7V1</accession>
<dbReference type="GeneID" id="69467825"/>
<name>A0AAW8Z7V1_9GAMM</name>
<sequence length="51" mass="5755">MADQQRKNDIIRSIEHLQLPASLLAVLEDGQQAECLAHAIDSLQDLSQQWN</sequence>
<protein>
    <submittedName>
        <fullName evidence="1">Uncharacterized protein</fullName>
    </submittedName>
</protein>
<evidence type="ECO:0000313" key="1">
    <source>
        <dbReference type="EMBL" id="MDV4316982.1"/>
    </source>
</evidence>
<reference evidence="1" key="1">
    <citation type="submission" date="2023-10" db="EMBL/GenBank/DDBJ databases">
        <authorList>
            <person name="Sykes E.M.E."/>
            <person name="Khan I.U.H."/>
            <person name="Kumar A."/>
        </authorList>
    </citation>
    <scope>NUCLEOTIDE SEQUENCE</scope>
    <source>
        <strain evidence="1">IK5</strain>
    </source>
</reference>
<dbReference type="RefSeq" id="WP_005180980.1">
    <property type="nucleotide sequence ID" value="NZ_CP039031.1"/>
</dbReference>